<dbReference type="Proteomes" id="UP000183859">
    <property type="component" value="Plasmid pP97_b"/>
</dbReference>
<proteinExistence type="predicted"/>
<dbReference type="InterPro" id="IPR011711">
    <property type="entry name" value="GntR_C"/>
</dbReference>
<dbReference type="GO" id="GO:0003700">
    <property type="term" value="F:DNA-binding transcription factor activity"/>
    <property type="evidence" value="ECO:0007669"/>
    <property type="project" value="InterPro"/>
</dbReference>
<reference evidence="6" key="1">
    <citation type="submission" date="2016-07" db="EMBL/GenBank/DDBJ databases">
        <title>Phaeobacter portensis sp. nov., a tropodithietic acid producing bacterium isolated from a German harbor.</title>
        <authorList>
            <person name="Freese H.M."/>
            <person name="Bunk B."/>
            <person name="Breider S."/>
            <person name="Brinkhoff T."/>
        </authorList>
    </citation>
    <scope>NUCLEOTIDE SEQUENCE [LARGE SCALE GENOMIC DNA]</scope>
    <source>
        <strain evidence="6">P97</strain>
        <plasmid evidence="6">pp97_b</plasmid>
    </source>
</reference>
<dbReference type="AlphaFoldDB" id="A0A1L3IAP8"/>
<feature type="domain" description="GntR C-terminal" evidence="4">
    <location>
        <begin position="80"/>
        <end position="224"/>
    </location>
</feature>
<dbReference type="PANTHER" id="PTHR43537:SF20">
    <property type="entry name" value="HTH-TYPE TRANSCRIPTIONAL REPRESSOR GLAR"/>
    <property type="match status" value="1"/>
</dbReference>
<dbReference type="Gene3D" id="1.10.10.10">
    <property type="entry name" value="Winged helix-like DNA-binding domain superfamily/Winged helix DNA-binding domain"/>
    <property type="match status" value="1"/>
</dbReference>
<evidence type="ECO:0000256" key="2">
    <source>
        <dbReference type="ARBA" id="ARBA00023125"/>
    </source>
</evidence>
<keyword evidence="2" id="KW-0238">DNA-binding</keyword>
<dbReference type="PANTHER" id="PTHR43537">
    <property type="entry name" value="TRANSCRIPTIONAL REGULATOR, GNTR FAMILY"/>
    <property type="match status" value="1"/>
</dbReference>
<evidence type="ECO:0000256" key="3">
    <source>
        <dbReference type="ARBA" id="ARBA00023163"/>
    </source>
</evidence>
<dbReference type="Pfam" id="PF00392">
    <property type="entry name" value="GntR"/>
    <property type="match status" value="1"/>
</dbReference>
<evidence type="ECO:0000259" key="4">
    <source>
        <dbReference type="SMART" id="SM00895"/>
    </source>
</evidence>
<dbReference type="OrthoDB" id="8638122at2"/>
<organism evidence="5 6">
    <name type="scientific">Phaeobacter porticola</name>
    <dbReference type="NCBI Taxonomy" id="1844006"/>
    <lineage>
        <taxon>Bacteria</taxon>
        <taxon>Pseudomonadati</taxon>
        <taxon>Pseudomonadota</taxon>
        <taxon>Alphaproteobacteria</taxon>
        <taxon>Rhodobacterales</taxon>
        <taxon>Roseobacteraceae</taxon>
        <taxon>Phaeobacter</taxon>
    </lineage>
</organism>
<keyword evidence="3" id="KW-0804">Transcription</keyword>
<dbReference type="Gene3D" id="1.20.120.530">
    <property type="entry name" value="GntR ligand-binding domain-like"/>
    <property type="match status" value="1"/>
</dbReference>
<dbReference type="SUPFAM" id="SSF48008">
    <property type="entry name" value="GntR ligand-binding domain-like"/>
    <property type="match status" value="1"/>
</dbReference>
<keyword evidence="6" id="KW-1185">Reference proteome</keyword>
<accession>A0A1L3IAP8</accession>
<name>A0A1L3IAP8_9RHOB</name>
<gene>
    <name evidence="5" type="ORF">PhaeoP97_03816</name>
</gene>
<dbReference type="InterPro" id="IPR036388">
    <property type="entry name" value="WH-like_DNA-bd_sf"/>
</dbReference>
<evidence type="ECO:0000313" key="5">
    <source>
        <dbReference type="EMBL" id="APG49166.1"/>
    </source>
</evidence>
<sequence length="240" mass="27225">MDLPTSSKSEMAYQFLLKQLIEAKIPPKAPLRIPALGKDSGLGVTPMREALRRLESERFVVMENNRGFRAAAVTQAELMDLEGCRLVIETALLREAIAHGDDVWEAEILSSHHLLAKAVEPAETSNLDDLRLWSDRHRGFHRALLVASRSQWLNLFYDQISNHLDRHFFSMFTGDNRGKFLGSTELIAHSRAALGIAHHTKLMEAVLARDEDRAVRLLEEHAGFTRRFFDRVEDQSESSP</sequence>
<dbReference type="SMART" id="SM00895">
    <property type="entry name" value="FCD"/>
    <property type="match status" value="1"/>
</dbReference>
<dbReference type="GO" id="GO:0003677">
    <property type="term" value="F:DNA binding"/>
    <property type="evidence" value="ECO:0007669"/>
    <property type="project" value="UniProtKB-KW"/>
</dbReference>
<keyword evidence="1" id="KW-0805">Transcription regulation</keyword>
<dbReference type="Pfam" id="PF07729">
    <property type="entry name" value="FCD"/>
    <property type="match status" value="1"/>
</dbReference>
<evidence type="ECO:0000256" key="1">
    <source>
        <dbReference type="ARBA" id="ARBA00023015"/>
    </source>
</evidence>
<dbReference type="InterPro" id="IPR000524">
    <property type="entry name" value="Tscrpt_reg_HTH_GntR"/>
</dbReference>
<dbReference type="RefSeq" id="WP_036766815.1">
    <property type="nucleotide sequence ID" value="NZ_CP016366.1"/>
</dbReference>
<dbReference type="SUPFAM" id="SSF46785">
    <property type="entry name" value="Winged helix' DNA-binding domain"/>
    <property type="match status" value="1"/>
</dbReference>
<evidence type="ECO:0000313" key="6">
    <source>
        <dbReference type="Proteomes" id="UP000183859"/>
    </source>
</evidence>
<dbReference type="InterPro" id="IPR036390">
    <property type="entry name" value="WH_DNA-bd_sf"/>
</dbReference>
<dbReference type="EMBL" id="CP016366">
    <property type="protein sequence ID" value="APG49166.1"/>
    <property type="molecule type" value="Genomic_DNA"/>
</dbReference>
<geneLocation type="plasmid" evidence="6">
    <name>pp97_b</name>
</geneLocation>
<dbReference type="KEGG" id="php:PhaeoP97_03816"/>
<protein>
    <submittedName>
        <fullName evidence="5">Transcriptional regulator</fullName>
    </submittedName>
</protein>
<keyword evidence="5" id="KW-0614">Plasmid</keyword>
<dbReference type="InterPro" id="IPR008920">
    <property type="entry name" value="TF_FadR/GntR_C"/>
</dbReference>